<sequence length="188" mass="21428">MYNIVGKFVIRYIRGKCGFMNGFREISPCDIKENLFRAVGEDWMLVTAEKKDGSVNTMTASWGGFGVMWGRPVCVCVIRPQRYTLEFVNEAERLTLSFLEDGHREALNICGKKSGRDCDKITEAGLDVVKDGDIAGFAQARMVVAGKKIYVDRIKEECFLDRSIIDSKYPKRDYHIVFVCEIEKVFVK</sequence>
<dbReference type="PANTHER" id="PTHR43567">
    <property type="entry name" value="FLAVOREDOXIN-RELATED-RELATED"/>
    <property type="match status" value="1"/>
</dbReference>
<dbReference type="Pfam" id="PF01613">
    <property type="entry name" value="Flavin_Reduct"/>
    <property type="match status" value="1"/>
</dbReference>
<dbReference type="Proteomes" id="UP000017938">
    <property type="component" value="Unassembled WGS sequence"/>
</dbReference>
<dbReference type="InterPro" id="IPR012349">
    <property type="entry name" value="Split_barrel_FMN-bd"/>
</dbReference>
<dbReference type="Gene3D" id="2.30.110.10">
    <property type="entry name" value="Electron Transport, Fmn-binding Protein, Chain A"/>
    <property type="match status" value="1"/>
</dbReference>
<dbReference type="GO" id="GO:0016646">
    <property type="term" value="F:oxidoreductase activity, acting on the CH-NH group of donors, NAD or NADP as acceptor"/>
    <property type="evidence" value="ECO:0007669"/>
    <property type="project" value="UniProtKB-ARBA"/>
</dbReference>
<dbReference type="GO" id="GO:0010181">
    <property type="term" value="F:FMN binding"/>
    <property type="evidence" value="ECO:0007669"/>
    <property type="project" value="InterPro"/>
</dbReference>
<comment type="caution">
    <text evidence="3">The sequence shown here is derived from an EMBL/GenBank/DDBJ whole genome shotgun (WGS) entry which is preliminary data.</text>
</comment>
<gene>
    <name evidence="3" type="ORF">BN580_00218</name>
</gene>
<dbReference type="SUPFAM" id="SSF50475">
    <property type="entry name" value="FMN-binding split barrel"/>
    <property type="match status" value="1"/>
</dbReference>
<feature type="domain" description="Flavin reductase like" evidence="2">
    <location>
        <begin position="43"/>
        <end position="138"/>
    </location>
</feature>
<reference evidence="3" key="1">
    <citation type="submission" date="2012-11" db="EMBL/GenBank/DDBJ databases">
        <title>Dependencies among metagenomic species, viruses, plasmids and units of genetic variation.</title>
        <authorList>
            <person name="Nielsen H.B."/>
            <person name="Almeida M."/>
            <person name="Juncker A.S."/>
            <person name="Rasmussen S."/>
            <person name="Li J."/>
            <person name="Sunagawa S."/>
            <person name="Plichta D."/>
            <person name="Gautier L."/>
            <person name="Le Chatelier E."/>
            <person name="Peletier E."/>
            <person name="Bonde I."/>
            <person name="Nielsen T."/>
            <person name="Manichanh C."/>
            <person name="Arumugam M."/>
            <person name="Batto J."/>
            <person name="Santos M.B.Q.D."/>
            <person name="Blom N."/>
            <person name="Borruel N."/>
            <person name="Burgdorf K.S."/>
            <person name="Boumezbeur F."/>
            <person name="Casellas F."/>
            <person name="Dore J."/>
            <person name="Guarner F."/>
            <person name="Hansen T."/>
            <person name="Hildebrand F."/>
            <person name="Kaas R.S."/>
            <person name="Kennedy S."/>
            <person name="Kristiansen K."/>
            <person name="Kultima J.R."/>
            <person name="Leonard P."/>
            <person name="Levenez F."/>
            <person name="Lund O."/>
            <person name="Moumen B."/>
            <person name="Le Paslier D."/>
            <person name="Pons N."/>
            <person name="Pedersen O."/>
            <person name="Prifti E."/>
            <person name="Qin J."/>
            <person name="Raes J."/>
            <person name="Tap J."/>
            <person name="Tims S."/>
            <person name="Ussery D.W."/>
            <person name="Yamada T."/>
            <person name="MetaHit consortium"/>
            <person name="Renault P."/>
            <person name="Sicheritz-Ponten T."/>
            <person name="Bork P."/>
            <person name="Wang J."/>
            <person name="Brunak S."/>
            <person name="Ehrlich S.D."/>
        </authorList>
    </citation>
    <scope>NUCLEOTIDE SEQUENCE [LARGE SCALE GENOMIC DNA]</scope>
</reference>
<protein>
    <submittedName>
        <fullName evidence="3">Flavin reductase domain protein FMN-binding protein</fullName>
    </submittedName>
</protein>
<dbReference type="STRING" id="1263015.BN580_00218"/>
<evidence type="ECO:0000313" key="4">
    <source>
        <dbReference type="Proteomes" id="UP000017938"/>
    </source>
</evidence>
<name>R6TU04_9BACT</name>
<dbReference type="PANTHER" id="PTHR43567:SF5">
    <property type="entry name" value="HYPOTHETICAL CYTOSOLIC PROTEIN"/>
    <property type="match status" value="1"/>
</dbReference>
<evidence type="ECO:0000259" key="2">
    <source>
        <dbReference type="Pfam" id="PF01613"/>
    </source>
</evidence>
<dbReference type="InterPro" id="IPR002563">
    <property type="entry name" value="Flavin_Rdtase-like_dom"/>
</dbReference>
<evidence type="ECO:0000313" key="3">
    <source>
        <dbReference type="EMBL" id="CDC76923.1"/>
    </source>
</evidence>
<comment type="similarity">
    <text evidence="1">Belongs to the flavoredoxin family.</text>
</comment>
<dbReference type="AlphaFoldDB" id="R6TU04"/>
<accession>R6TU04</accession>
<evidence type="ECO:0000256" key="1">
    <source>
        <dbReference type="ARBA" id="ARBA00038054"/>
    </source>
</evidence>
<dbReference type="InterPro" id="IPR052174">
    <property type="entry name" value="Flavoredoxin"/>
</dbReference>
<dbReference type="EMBL" id="CBFW010000408">
    <property type="protein sequence ID" value="CDC76923.1"/>
    <property type="molecule type" value="Genomic_DNA"/>
</dbReference>
<proteinExistence type="inferred from homology"/>
<organism evidence="3 4">
    <name type="scientific">Candidatus Colimorpha enterica</name>
    <dbReference type="NCBI Taxonomy" id="3083063"/>
    <lineage>
        <taxon>Bacteria</taxon>
        <taxon>Pseudomonadati</taxon>
        <taxon>Bacteroidota</taxon>
        <taxon>Bacteroidia</taxon>
        <taxon>Bacteroidales</taxon>
        <taxon>Candidatus Colimorpha</taxon>
    </lineage>
</organism>